<comment type="subcellular location">
    <subcellularLocation>
        <location evidence="11">Cytoplasm</location>
    </subcellularLocation>
</comment>
<dbReference type="InterPro" id="IPR020578">
    <property type="entry name" value="Aminotrans_V_PyrdxlP_BS"/>
</dbReference>
<evidence type="ECO:0000256" key="8">
    <source>
        <dbReference type="ARBA" id="ARBA00023299"/>
    </source>
</evidence>
<feature type="binding site" evidence="11">
    <location>
        <position position="148"/>
    </location>
    <ligand>
        <name>pyridoxal 5'-phosphate</name>
        <dbReference type="ChEBI" id="CHEBI:597326"/>
    </ligand>
</feature>
<sequence length="355" mass="40071">MKKHNFSAGPCILPQEVLKKASEAILNFNDDNLSLIEISHRSESFVNVIEKARSLALELLELENKGYKALFLQGGASMQFLMVTYNLLNKKAAYLNTGTWSDKAIKEAKMFGEVVEVATSKDKNFSYIPKEFSISKDVDYFHTTSNNTIYGTQIKDFPEFKGVNVCDMSSDIFSRQLDFSKFDLIYAGAQKNMGPAGTTLVIIKEDILGKVERQIPSMLNYQVHLDKDSMFNTPSVFAVYTSMLTLEWLKNLGGIPFIEKVNNKKAALLYSEIDRNPLFKGFAAKEDRSNMNVTFNLIDDTLKETFDNLWQEAGINGLNGHRSVGGYRASMYNALPLHSVQVLVDVMQELERIQK</sequence>
<evidence type="ECO:0000259" key="12">
    <source>
        <dbReference type="Pfam" id="PF00266"/>
    </source>
</evidence>
<feature type="binding site" evidence="11">
    <location>
        <position position="41"/>
    </location>
    <ligand>
        <name>L-glutamate</name>
        <dbReference type="ChEBI" id="CHEBI:29985"/>
    </ligand>
</feature>
<keyword evidence="7 11" id="KW-0664">Pyridoxine biosynthesis</keyword>
<feature type="binding site" evidence="11">
    <location>
        <position position="190"/>
    </location>
    <ligand>
        <name>pyridoxal 5'-phosphate</name>
        <dbReference type="ChEBI" id="CHEBI:597326"/>
    </ligand>
</feature>
<dbReference type="SUPFAM" id="SSF53383">
    <property type="entry name" value="PLP-dependent transferases"/>
    <property type="match status" value="1"/>
</dbReference>
<comment type="function">
    <text evidence="11">Catalyzes the reversible conversion of 3-phosphohydroxypyruvate to phosphoserine and of 3-hydroxy-2-oxo-4-phosphonooxybutanoate to phosphohydroxythreonine.</text>
</comment>
<comment type="similarity">
    <text evidence="2 11">Belongs to the class-V pyridoxal-phosphate-dependent aminotransferase family. SerC subfamily.</text>
</comment>
<comment type="caution">
    <text evidence="11">Lacks conserved residue(s) required for the propagation of feature annotation.</text>
</comment>
<dbReference type="InterPro" id="IPR015424">
    <property type="entry name" value="PyrdxlP-dep_Trfase"/>
</dbReference>
<comment type="subunit">
    <text evidence="11">Homodimer.</text>
</comment>
<dbReference type="HAMAP" id="MF_00160">
    <property type="entry name" value="SerC_aminotrans_5"/>
    <property type="match status" value="1"/>
</dbReference>
<dbReference type="RefSeq" id="WP_265724525.1">
    <property type="nucleotide sequence ID" value="NZ_JAOSLC020000003.1"/>
</dbReference>
<keyword evidence="4 11" id="KW-0028">Amino-acid biosynthesis</keyword>
<dbReference type="EMBL" id="JAOSLC020000003">
    <property type="protein sequence ID" value="MDD7913846.1"/>
    <property type="molecule type" value="Genomic_DNA"/>
</dbReference>
<comment type="cofactor">
    <cofactor evidence="11">
        <name>pyridoxal 5'-phosphate</name>
        <dbReference type="ChEBI" id="CHEBI:597326"/>
    </cofactor>
    <text evidence="11">Binds 1 pyridoxal phosphate per subunit.</text>
</comment>
<feature type="binding site" evidence="11">
    <location>
        <position position="167"/>
    </location>
    <ligand>
        <name>pyridoxal 5'-phosphate</name>
        <dbReference type="ChEBI" id="CHEBI:597326"/>
    </ligand>
</feature>
<gene>
    <name evidence="11 13" type="primary">serC</name>
    <name evidence="13" type="ORF">N5A56_005160</name>
</gene>
<keyword evidence="11" id="KW-0963">Cytoplasm</keyword>
<dbReference type="InterPro" id="IPR015421">
    <property type="entry name" value="PyrdxlP-dep_Trfase_major"/>
</dbReference>
<dbReference type="PIRSF" id="PIRSF000525">
    <property type="entry name" value="SerC"/>
    <property type="match status" value="1"/>
</dbReference>
<dbReference type="Gene3D" id="3.90.1150.10">
    <property type="entry name" value="Aspartate Aminotransferase, domain 1"/>
    <property type="match status" value="1"/>
</dbReference>
<evidence type="ECO:0000256" key="1">
    <source>
        <dbReference type="ARBA" id="ARBA00005099"/>
    </source>
</evidence>
<proteinExistence type="inferred from homology"/>
<evidence type="ECO:0000313" key="13">
    <source>
        <dbReference type="EMBL" id="MDD7913846.1"/>
    </source>
</evidence>
<comment type="catalytic activity">
    <reaction evidence="10 11">
        <text>O-phospho-L-serine + 2-oxoglutarate = 3-phosphooxypyruvate + L-glutamate</text>
        <dbReference type="Rhea" id="RHEA:14329"/>
        <dbReference type="ChEBI" id="CHEBI:16810"/>
        <dbReference type="ChEBI" id="CHEBI:18110"/>
        <dbReference type="ChEBI" id="CHEBI:29985"/>
        <dbReference type="ChEBI" id="CHEBI:57524"/>
        <dbReference type="EC" id="2.6.1.52"/>
    </reaction>
</comment>
<comment type="pathway">
    <text evidence="11">Cofactor biosynthesis; pyridoxine 5'-phosphate biosynthesis; pyridoxine 5'-phosphate from D-erythrose 4-phosphate: step 3/5.</text>
</comment>
<dbReference type="InterPro" id="IPR000192">
    <property type="entry name" value="Aminotrans_V_dom"/>
</dbReference>
<evidence type="ECO:0000256" key="5">
    <source>
        <dbReference type="ARBA" id="ARBA00022679"/>
    </source>
</evidence>
<evidence type="ECO:0000256" key="9">
    <source>
        <dbReference type="ARBA" id="ARBA00047630"/>
    </source>
</evidence>
<evidence type="ECO:0000256" key="4">
    <source>
        <dbReference type="ARBA" id="ARBA00022605"/>
    </source>
</evidence>
<feature type="binding site" evidence="11">
    <location>
        <begin position="232"/>
        <end position="233"/>
    </location>
    <ligand>
        <name>pyridoxal 5'-phosphate</name>
        <dbReference type="ChEBI" id="CHEBI:597326"/>
    </ligand>
</feature>
<name>A0ABT5S8P1_9FLAO</name>
<dbReference type="PROSITE" id="PS00595">
    <property type="entry name" value="AA_TRANSFER_CLASS_5"/>
    <property type="match status" value="1"/>
</dbReference>
<dbReference type="PANTHER" id="PTHR43247">
    <property type="entry name" value="PHOSPHOSERINE AMINOTRANSFERASE"/>
    <property type="match status" value="1"/>
</dbReference>
<dbReference type="EC" id="2.6.1.52" evidence="11"/>
<dbReference type="Pfam" id="PF00266">
    <property type="entry name" value="Aminotran_5"/>
    <property type="match status" value="1"/>
</dbReference>
<comment type="pathway">
    <text evidence="1 11">Amino-acid biosynthesis; L-serine biosynthesis; L-serine from 3-phospho-D-glycerate: step 2/3.</text>
</comment>
<keyword evidence="14" id="KW-1185">Reference proteome</keyword>
<keyword evidence="3 11" id="KW-0032">Aminotransferase</keyword>
<keyword evidence="8 11" id="KW-0718">Serine biosynthesis</keyword>
<feature type="binding site" evidence="11">
    <location>
        <position position="100"/>
    </location>
    <ligand>
        <name>pyridoxal 5'-phosphate</name>
        <dbReference type="ChEBI" id="CHEBI:597326"/>
    </ligand>
</feature>
<evidence type="ECO:0000313" key="14">
    <source>
        <dbReference type="Proteomes" id="UP001151478"/>
    </source>
</evidence>
<accession>A0ABT5S8P1</accession>
<evidence type="ECO:0000256" key="6">
    <source>
        <dbReference type="ARBA" id="ARBA00022898"/>
    </source>
</evidence>
<protein>
    <recommendedName>
        <fullName evidence="11">Phosphoserine aminotransferase</fullName>
        <ecNumber evidence="11">2.6.1.52</ecNumber>
    </recommendedName>
    <alternativeName>
        <fullName evidence="11">Phosphohydroxythreonine aminotransferase</fullName>
        <shortName evidence="11">PSAT</shortName>
    </alternativeName>
</protein>
<feature type="modified residue" description="N6-(pyridoxal phosphate)lysine" evidence="11">
    <location>
        <position position="191"/>
    </location>
</feature>
<evidence type="ECO:0000256" key="3">
    <source>
        <dbReference type="ARBA" id="ARBA00022576"/>
    </source>
</evidence>
<dbReference type="InterPro" id="IPR022278">
    <property type="entry name" value="Pser_aminoTfrase"/>
</dbReference>
<evidence type="ECO:0000256" key="7">
    <source>
        <dbReference type="ARBA" id="ARBA00023096"/>
    </source>
</evidence>
<dbReference type="Gene3D" id="3.40.640.10">
    <property type="entry name" value="Type I PLP-dependent aspartate aminotransferase-like (Major domain)"/>
    <property type="match status" value="1"/>
</dbReference>
<organism evidence="13 14">
    <name type="scientific">Polaribacter ponticola</name>
    <dbReference type="NCBI Taxonomy" id="2978475"/>
    <lineage>
        <taxon>Bacteria</taxon>
        <taxon>Pseudomonadati</taxon>
        <taxon>Bacteroidota</taxon>
        <taxon>Flavobacteriia</taxon>
        <taxon>Flavobacteriales</taxon>
        <taxon>Flavobacteriaceae</taxon>
    </lineage>
</organism>
<evidence type="ECO:0000256" key="10">
    <source>
        <dbReference type="ARBA" id="ARBA00049007"/>
    </source>
</evidence>
<evidence type="ECO:0000256" key="11">
    <source>
        <dbReference type="HAMAP-Rule" id="MF_00160"/>
    </source>
</evidence>
<comment type="caution">
    <text evidence="13">The sequence shown here is derived from an EMBL/GenBank/DDBJ whole genome shotgun (WGS) entry which is preliminary data.</text>
</comment>
<feature type="domain" description="Aminotransferase class V" evidence="12">
    <location>
        <begin position="5"/>
        <end position="341"/>
    </location>
</feature>
<feature type="binding site" evidence="11">
    <location>
        <begin position="76"/>
        <end position="77"/>
    </location>
    <ligand>
        <name>pyridoxal 5'-phosphate</name>
        <dbReference type="ChEBI" id="CHEBI:597326"/>
    </ligand>
</feature>
<dbReference type="NCBIfam" id="NF003764">
    <property type="entry name" value="PRK05355.1"/>
    <property type="match status" value="1"/>
</dbReference>
<dbReference type="PANTHER" id="PTHR43247:SF1">
    <property type="entry name" value="PHOSPHOSERINE AMINOTRANSFERASE"/>
    <property type="match status" value="1"/>
</dbReference>
<keyword evidence="5 11" id="KW-0808">Transferase</keyword>
<dbReference type="Proteomes" id="UP001151478">
    <property type="component" value="Unassembled WGS sequence"/>
</dbReference>
<keyword evidence="6 11" id="KW-0663">Pyridoxal phosphate</keyword>
<reference evidence="13" key="1">
    <citation type="submission" date="2023-02" db="EMBL/GenBank/DDBJ databases">
        <title>Polaribacter ponticola sp. nov., isolated from seawater.</title>
        <authorList>
            <person name="Baek J.H."/>
            <person name="Kim J.M."/>
            <person name="Choi D.G."/>
            <person name="Jeon C.O."/>
        </authorList>
    </citation>
    <scope>NUCLEOTIDE SEQUENCE</scope>
    <source>
        <strain evidence="13">MSW5</strain>
    </source>
</reference>
<dbReference type="InterPro" id="IPR015422">
    <property type="entry name" value="PyrdxlP-dep_Trfase_small"/>
</dbReference>
<comment type="catalytic activity">
    <reaction evidence="9 11">
        <text>4-(phosphooxy)-L-threonine + 2-oxoglutarate = (R)-3-hydroxy-2-oxo-4-phosphooxybutanoate + L-glutamate</text>
        <dbReference type="Rhea" id="RHEA:16573"/>
        <dbReference type="ChEBI" id="CHEBI:16810"/>
        <dbReference type="ChEBI" id="CHEBI:29985"/>
        <dbReference type="ChEBI" id="CHEBI:58452"/>
        <dbReference type="ChEBI" id="CHEBI:58538"/>
        <dbReference type="EC" id="2.6.1.52"/>
    </reaction>
</comment>
<evidence type="ECO:0000256" key="2">
    <source>
        <dbReference type="ARBA" id="ARBA00006904"/>
    </source>
</evidence>
<dbReference type="GO" id="GO:0004648">
    <property type="term" value="F:O-phospho-L-serine:2-oxoglutarate aminotransferase activity"/>
    <property type="evidence" value="ECO:0007669"/>
    <property type="project" value="UniProtKB-EC"/>
</dbReference>